<reference evidence="2" key="1">
    <citation type="journal article" date="2017" name="Nat. Ecol. Evol.">
        <title>Genome expansion and lineage-specific genetic innovations in the forest pathogenic fungi Armillaria.</title>
        <authorList>
            <person name="Sipos G."/>
            <person name="Prasanna A.N."/>
            <person name="Walter M.C."/>
            <person name="O'Connor E."/>
            <person name="Balint B."/>
            <person name="Krizsan K."/>
            <person name="Kiss B."/>
            <person name="Hess J."/>
            <person name="Varga T."/>
            <person name="Slot J."/>
            <person name="Riley R."/>
            <person name="Boka B."/>
            <person name="Rigling D."/>
            <person name="Barry K."/>
            <person name="Lee J."/>
            <person name="Mihaltcheva S."/>
            <person name="LaButti K."/>
            <person name="Lipzen A."/>
            <person name="Waldron R."/>
            <person name="Moloney N.M."/>
            <person name="Sperisen C."/>
            <person name="Kredics L."/>
            <person name="Vagvoelgyi C."/>
            <person name="Patrignani A."/>
            <person name="Fitzpatrick D."/>
            <person name="Nagy I."/>
            <person name="Doyle S."/>
            <person name="Anderson J.B."/>
            <person name="Grigoriev I.V."/>
            <person name="Gueldener U."/>
            <person name="Muensterkoetter M."/>
            <person name="Nagy L.G."/>
        </authorList>
    </citation>
    <scope>NUCLEOTIDE SEQUENCE [LARGE SCALE GENOMIC DNA]</scope>
    <source>
        <strain evidence="2">C18/9</strain>
    </source>
</reference>
<accession>A0A284S956</accession>
<gene>
    <name evidence="1" type="ORF">ARMOST_21072</name>
</gene>
<evidence type="ECO:0000313" key="2">
    <source>
        <dbReference type="Proteomes" id="UP000219338"/>
    </source>
</evidence>
<dbReference type="EMBL" id="FUEG01000045">
    <property type="protein sequence ID" value="SJL17520.1"/>
    <property type="molecule type" value="Genomic_DNA"/>
</dbReference>
<organism evidence="1 2">
    <name type="scientific">Armillaria ostoyae</name>
    <name type="common">Armillaria root rot fungus</name>
    <dbReference type="NCBI Taxonomy" id="47428"/>
    <lineage>
        <taxon>Eukaryota</taxon>
        <taxon>Fungi</taxon>
        <taxon>Dikarya</taxon>
        <taxon>Basidiomycota</taxon>
        <taxon>Agaricomycotina</taxon>
        <taxon>Agaricomycetes</taxon>
        <taxon>Agaricomycetidae</taxon>
        <taxon>Agaricales</taxon>
        <taxon>Marasmiineae</taxon>
        <taxon>Physalacriaceae</taxon>
        <taxon>Armillaria</taxon>
    </lineage>
</organism>
<dbReference type="Proteomes" id="UP000219338">
    <property type="component" value="Unassembled WGS sequence"/>
</dbReference>
<name>A0A284S956_ARMOS</name>
<protein>
    <submittedName>
        <fullName evidence="1">Uncharacterized protein</fullName>
    </submittedName>
</protein>
<sequence>MDARHIARPHARKRSRHREHLRLGSLELWSHQRVMIGDSLTIFDVAGGAAFQLGRLMHDSDWLNRTVIDSGSAPICLHHPTLYKTYPDKRYWYRNKVPINGPARRAE</sequence>
<dbReference type="AlphaFoldDB" id="A0A284S956"/>
<proteinExistence type="predicted"/>
<evidence type="ECO:0000313" key="1">
    <source>
        <dbReference type="EMBL" id="SJL17520.1"/>
    </source>
</evidence>
<keyword evidence="2" id="KW-1185">Reference proteome</keyword>